<gene>
    <name evidence="1" type="ORF">K2173_015558</name>
</gene>
<keyword evidence="2" id="KW-1185">Reference proteome</keyword>
<dbReference type="AlphaFoldDB" id="A0AAV8SEG0"/>
<proteinExistence type="predicted"/>
<evidence type="ECO:0000313" key="1">
    <source>
        <dbReference type="EMBL" id="KAJ8750419.1"/>
    </source>
</evidence>
<reference evidence="1 2" key="1">
    <citation type="submission" date="2021-09" db="EMBL/GenBank/DDBJ databases">
        <title>Genomic insights and catalytic innovation underlie evolution of tropane alkaloids biosynthesis.</title>
        <authorList>
            <person name="Wang Y.-J."/>
            <person name="Tian T."/>
            <person name="Huang J.-P."/>
            <person name="Huang S.-X."/>
        </authorList>
    </citation>
    <scope>NUCLEOTIDE SEQUENCE [LARGE SCALE GENOMIC DNA]</scope>
    <source>
        <strain evidence="1">KIB-2018</strain>
        <tissue evidence="1">Leaf</tissue>
    </source>
</reference>
<organism evidence="1 2">
    <name type="scientific">Erythroxylum novogranatense</name>
    <dbReference type="NCBI Taxonomy" id="1862640"/>
    <lineage>
        <taxon>Eukaryota</taxon>
        <taxon>Viridiplantae</taxon>
        <taxon>Streptophyta</taxon>
        <taxon>Embryophyta</taxon>
        <taxon>Tracheophyta</taxon>
        <taxon>Spermatophyta</taxon>
        <taxon>Magnoliopsida</taxon>
        <taxon>eudicotyledons</taxon>
        <taxon>Gunneridae</taxon>
        <taxon>Pentapetalae</taxon>
        <taxon>rosids</taxon>
        <taxon>fabids</taxon>
        <taxon>Malpighiales</taxon>
        <taxon>Erythroxylaceae</taxon>
        <taxon>Erythroxylum</taxon>
    </lineage>
</organism>
<protein>
    <submittedName>
        <fullName evidence="1">Uncharacterized protein</fullName>
    </submittedName>
</protein>
<evidence type="ECO:0000313" key="2">
    <source>
        <dbReference type="Proteomes" id="UP001159364"/>
    </source>
</evidence>
<dbReference type="Proteomes" id="UP001159364">
    <property type="component" value="Linkage Group LG11"/>
</dbReference>
<accession>A0AAV8SEG0</accession>
<sequence length="87" mass="9777">MVALALAGLDWRKHVETVSSSDATLDVIQSFVKRGELLTKAKQNQEGLLPFLGEVMPGRNLCLVQACCFCNCFNGWFFRVDHFLKTL</sequence>
<comment type="caution">
    <text evidence="1">The sequence shown here is derived from an EMBL/GenBank/DDBJ whole genome shotgun (WGS) entry which is preliminary data.</text>
</comment>
<dbReference type="EMBL" id="JAIWQS010000011">
    <property type="protein sequence ID" value="KAJ8750419.1"/>
    <property type="molecule type" value="Genomic_DNA"/>
</dbReference>
<name>A0AAV8SEG0_9ROSI</name>